<feature type="domain" description="C3H1-type" evidence="6">
    <location>
        <begin position="61"/>
        <end position="88"/>
    </location>
</feature>
<gene>
    <name evidence="7" type="primary">Zfp36l1</name>
    <name evidence="7" type="ORF">SNEC2469_LOCUS377</name>
</gene>
<dbReference type="InterPro" id="IPR000571">
    <property type="entry name" value="Znf_CCCH"/>
</dbReference>
<dbReference type="PANTHER" id="PTHR12547:SF18">
    <property type="entry name" value="PROTEIN TIS11"/>
    <property type="match status" value="1"/>
</dbReference>
<dbReference type="AlphaFoldDB" id="A0A812ITL7"/>
<evidence type="ECO:0000259" key="6">
    <source>
        <dbReference type="PROSITE" id="PS50103"/>
    </source>
</evidence>
<dbReference type="Pfam" id="PF00642">
    <property type="entry name" value="zf-CCCH"/>
    <property type="match status" value="1"/>
</dbReference>
<accession>A0A812ITL7</accession>
<dbReference type="EMBL" id="CAJNJA010001759">
    <property type="protein sequence ID" value="CAE7161021.1"/>
    <property type="molecule type" value="Genomic_DNA"/>
</dbReference>
<evidence type="ECO:0000256" key="5">
    <source>
        <dbReference type="PROSITE-ProRule" id="PRU00723"/>
    </source>
</evidence>
<sequence length="277" mass="31034">MTAKKSSSVKTSKVPNRDRSRYEDQFVKTKLCSFYEKGKCTRGAQCTFAHGSFELQQLPDLTKTSLCPALMQFGACDDDACLFAHGVQELRATKKFYKTSMCKFHLMRQCRMGAACRHAHDESELRMDLRLKLAEDPSLSSLCDGADSVYRQDSSISSASCPPNTFRQPTVDLDQDDVEPAGWPLWLDMSAESARPVACPRQYFQPSCLMDFSWQNETCESQKESSRLSPPWVSDFAMPAHNVLGGSSQKQAFELDQRFHGPPGLPRGSLMDITISL</sequence>
<evidence type="ECO:0000256" key="4">
    <source>
        <dbReference type="ARBA" id="ARBA00022833"/>
    </source>
</evidence>
<dbReference type="PANTHER" id="PTHR12547">
    <property type="entry name" value="CCCH ZINC FINGER/TIS11-RELATED"/>
    <property type="match status" value="1"/>
</dbReference>
<keyword evidence="8" id="KW-1185">Reference proteome</keyword>
<dbReference type="SUPFAM" id="SSF90229">
    <property type="entry name" value="CCCH zinc finger"/>
    <property type="match status" value="3"/>
</dbReference>
<keyword evidence="4 5" id="KW-0862">Zinc</keyword>
<feature type="zinc finger region" description="C3H1-type" evidence="5">
    <location>
        <begin position="96"/>
        <end position="123"/>
    </location>
</feature>
<comment type="caution">
    <text evidence="7">The sequence shown here is derived from an EMBL/GenBank/DDBJ whole genome shotgun (WGS) entry which is preliminary data.</text>
</comment>
<proteinExistence type="predicted"/>
<reference evidence="7" key="1">
    <citation type="submission" date="2021-02" db="EMBL/GenBank/DDBJ databases">
        <authorList>
            <person name="Dougan E. K."/>
            <person name="Rhodes N."/>
            <person name="Thang M."/>
            <person name="Chan C."/>
        </authorList>
    </citation>
    <scope>NUCLEOTIDE SEQUENCE</scope>
</reference>
<dbReference type="GO" id="GO:0008270">
    <property type="term" value="F:zinc ion binding"/>
    <property type="evidence" value="ECO:0007669"/>
    <property type="project" value="UniProtKB-KW"/>
</dbReference>
<dbReference type="GO" id="GO:0003729">
    <property type="term" value="F:mRNA binding"/>
    <property type="evidence" value="ECO:0007669"/>
    <property type="project" value="InterPro"/>
</dbReference>
<protein>
    <submittedName>
        <fullName evidence="7">Zfp36l1 protein</fullName>
    </submittedName>
</protein>
<keyword evidence="2" id="KW-0677">Repeat</keyword>
<evidence type="ECO:0000256" key="1">
    <source>
        <dbReference type="ARBA" id="ARBA00022723"/>
    </source>
</evidence>
<feature type="zinc finger region" description="C3H1-type" evidence="5">
    <location>
        <begin position="61"/>
        <end position="88"/>
    </location>
</feature>
<dbReference type="InterPro" id="IPR045877">
    <property type="entry name" value="ZFP36-like"/>
</dbReference>
<feature type="domain" description="C3H1-type" evidence="6">
    <location>
        <begin position="96"/>
        <end position="123"/>
    </location>
</feature>
<keyword evidence="1 5" id="KW-0479">Metal-binding</keyword>
<name>A0A812ITL7_9DINO</name>
<evidence type="ECO:0000256" key="2">
    <source>
        <dbReference type="ARBA" id="ARBA00022737"/>
    </source>
</evidence>
<dbReference type="SMART" id="SM00356">
    <property type="entry name" value="ZnF_C3H1"/>
    <property type="match status" value="3"/>
</dbReference>
<organism evidence="7 8">
    <name type="scientific">Symbiodinium necroappetens</name>
    <dbReference type="NCBI Taxonomy" id="1628268"/>
    <lineage>
        <taxon>Eukaryota</taxon>
        <taxon>Sar</taxon>
        <taxon>Alveolata</taxon>
        <taxon>Dinophyceae</taxon>
        <taxon>Suessiales</taxon>
        <taxon>Symbiodiniaceae</taxon>
        <taxon>Symbiodinium</taxon>
    </lineage>
</organism>
<keyword evidence="3 5" id="KW-0863">Zinc-finger</keyword>
<dbReference type="InterPro" id="IPR036855">
    <property type="entry name" value="Znf_CCCH_sf"/>
</dbReference>
<evidence type="ECO:0000313" key="8">
    <source>
        <dbReference type="Proteomes" id="UP000601435"/>
    </source>
</evidence>
<evidence type="ECO:0000313" key="7">
    <source>
        <dbReference type="EMBL" id="CAE7161021.1"/>
    </source>
</evidence>
<dbReference type="PROSITE" id="PS50103">
    <property type="entry name" value="ZF_C3H1"/>
    <property type="match status" value="3"/>
</dbReference>
<dbReference type="Proteomes" id="UP000601435">
    <property type="component" value="Unassembled WGS sequence"/>
</dbReference>
<dbReference type="OrthoDB" id="410307at2759"/>
<feature type="domain" description="C3H1-type" evidence="6">
    <location>
        <begin position="26"/>
        <end position="53"/>
    </location>
</feature>
<dbReference type="Gene3D" id="4.10.1000.10">
    <property type="entry name" value="Zinc finger, CCCH-type"/>
    <property type="match status" value="3"/>
</dbReference>
<feature type="zinc finger region" description="C3H1-type" evidence="5">
    <location>
        <begin position="26"/>
        <end position="53"/>
    </location>
</feature>
<evidence type="ECO:0000256" key="3">
    <source>
        <dbReference type="ARBA" id="ARBA00022771"/>
    </source>
</evidence>